<dbReference type="AlphaFoldDB" id="A0A7W9FJ87"/>
<reference evidence="25 26" key="1">
    <citation type="submission" date="2020-08" db="EMBL/GenBank/DDBJ databases">
        <title>Genomic Encyclopedia of Type Strains, Phase IV (KMG-IV): sequencing the most valuable type-strain genomes for metagenomic binning, comparative biology and taxonomic classification.</title>
        <authorList>
            <person name="Goeker M."/>
        </authorList>
    </citation>
    <scope>NUCLEOTIDE SEQUENCE [LARGE SCALE GENOMIC DNA]</scope>
    <source>
        <strain evidence="25 26">DSM 16268</strain>
    </source>
</reference>
<dbReference type="InterPro" id="IPR036945">
    <property type="entry name" value="DAGK_sf"/>
</dbReference>
<comment type="function">
    <text evidence="24">Catalyzes the ATP-dependent phosphorylation of sn-l,2-diacylglycerol (DAG) to phosphatidic acid. Involved in the recycling of diacylglycerol produced as a by-product during membrane-derived oligosaccharide (MDO) biosynthesis.</text>
</comment>
<keyword evidence="11 22" id="KW-0547">Nucleotide-binding</keyword>
<evidence type="ECO:0000256" key="13">
    <source>
        <dbReference type="ARBA" id="ARBA00022840"/>
    </source>
</evidence>
<keyword evidence="7 24" id="KW-0997">Cell inner membrane</keyword>
<evidence type="ECO:0000256" key="21">
    <source>
        <dbReference type="PIRSR" id="PIRSR600829-2"/>
    </source>
</evidence>
<feature type="binding site" evidence="22">
    <location>
        <begin position="92"/>
        <end position="93"/>
    </location>
    <ligand>
        <name>ATP</name>
        <dbReference type="ChEBI" id="CHEBI:30616"/>
    </ligand>
</feature>
<dbReference type="Gene3D" id="1.10.287.3610">
    <property type="match status" value="1"/>
</dbReference>
<feature type="binding site" evidence="23">
    <location>
        <position position="26"/>
    </location>
    <ligand>
        <name>a divalent metal cation</name>
        <dbReference type="ChEBI" id="CHEBI:60240"/>
    </ligand>
</feature>
<dbReference type="InterPro" id="IPR000829">
    <property type="entry name" value="DAGK"/>
</dbReference>
<dbReference type="GO" id="GO:0046872">
    <property type="term" value="F:metal ion binding"/>
    <property type="evidence" value="ECO:0007669"/>
    <property type="project" value="UniProtKB-KW"/>
</dbReference>
<feature type="binding site" evidence="23">
    <location>
        <position position="74"/>
    </location>
    <ligand>
        <name>a divalent metal cation</name>
        <dbReference type="ChEBI" id="CHEBI:60240"/>
    </ligand>
</feature>
<keyword evidence="10 23" id="KW-0479">Metal-binding</keyword>
<evidence type="ECO:0000256" key="3">
    <source>
        <dbReference type="ARBA" id="ARBA00012133"/>
    </source>
</evidence>
<gene>
    <name evidence="25" type="ORF">GGQ63_000510</name>
</gene>
<protein>
    <recommendedName>
        <fullName evidence="4 24">Diacylglycerol kinase</fullName>
        <ecNumber evidence="3 24">2.7.1.107</ecNumber>
    </recommendedName>
</protein>
<evidence type="ECO:0000256" key="1">
    <source>
        <dbReference type="ARBA" id="ARBA00004429"/>
    </source>
</evidence>
<comment type="subcellular location">
    <subcellularLocation>
        <location evidence="1 24">Cell inner membrane</location>
        <topology evidence="1 24">Multi-pass membrane protein</topology>
    </subcellularLocation>
</comment>
<accession>A0A7W9FJ87</accession>
<organism evidence="25 26">
    <name type="scientific">Prosthecomicrobium pneumaticum</name>
    <dbReference type="NCBI Taxonomy" id="81895"/>
    <lineage>
        <taxon>Bacteria</taxon>
        <taxon>Pseudomonadati</taxon>
        <taxon>Pseudomonadota</taxon>
        <taxon>Alphaproteobacteria</taxon>
        <taxon>Hyphomicrobiales</taxon>
        <taxon>Kaistiaceae</taxon>
        <taxon>Prosthecomicrobium</taxon>
    </lineage>
</organism>
<dbReference type="InterPro" id="IPR033718">
    <property type="entry name" value="DAGK_prok"/>
</dbReference>
<feature type="binding site" evidence="21">
    <location>
        <begin position="28"/>
        <end position="32"/>
    </location>
    <ligand>
        <name>substrate</name>
    </ligand>
</feature>
<comment type="caution">
    <text evidence="25">The sequence shown here is derived from an EMBL/GenBank/DDBJ whole genome shotgun (WGS) entry which is preliminary data.</text>
</comment>
<evidence type="ECO:0000256" key="23">
    <source>
        <dbReference type="PIRSR" id="PIRSR600829-4"/>
    </source>
</evidence>
<dbReference type="GO" id="GO:0006654">
    <property type="term" value="P:phosphatidic acid biosynthetic process"/>
    <property type="evidence" value="ECO:0007669"/>
    <property type="project" value="InterPro"/>
</dbReference>
<dbReference type="EC" id="2.7.1.107" evidence="3 24"/>
<evidence type="ECO:0000256" key="10">
    <source>
        <dbReference type="ARBA" id="ARBA00022723"/>
    </source>
</evidence>
<dbReference type="PANTHER" id="PTHR34299">
    <property type="entry name" value="DIACYLGLYCEROL KINASE"/>
    <property type="match status" value="1"/>
</dbReference>
<keyword evidence="18" id="KW-0594">Phospholipid biosynthesis</keyword>
<keyword evidence="13 22" id="KW-0067">ATP-binding</keyword>
<keyword evidence="12 24" id="KW-0418">Kinase</keyword>
<feature type="binding site" evidence="22">
    <location>
        <position position="74"/>
    </location>
    <ligand>
        <name>ATP</name>
        <dbReference type="ChEBI" id="CHEBI:30616"/>
    </ligand>
</feature>
<feature type="binding site" evidence="21">
    <location>
        <position position="67"/>
    </location>
    <ligand>
        <name>substrate</name>
    </ligand>
</feature>
<keyword evidence="16 24" id="KW-0443">Lipid metabolism</keyword>
<dbReference type="RefSeq" id="WP_183852160.1">
    <property type="nucleotide sequence ID" value="NZ_JACHOO010000001.1"/>
</dbReference>
<feature type="transmembrane region" description="Helical" evidence="24">
    <location>
        <begin position="6"/>
        <end position="23"/>
    </location>
</feature>
<dbReference type="Proteomes" id="UP000523821">
    <property type="component" value="Unassembled WGS sequence"/>
</dbReference>
<evidence type="ECO:0000256" key="12">
    <source>
        <dbReference type="ARBA" id="ARBA00022777"/>
    </source>
</evidence>
<feature type="transmembrane region" description="Helical" evidence="24">
    <location>
        <begin position="35"/>
        <end position="53"/>
    </location>
</feature>
<keyword evidence="14 23" id="KW-0460">Magnesium</keyword>
<evidence type="ECO:0000313" key="25">
    <source>
        <dbReference type="EMBL" id="MBB5751467.1"/>
    </source>
</evidence>
<evidence type="ECO:0000256" key="18">
    <source>
        <dbReference type="ARBA" id="ARBA00023209"/>
    </source>
</evidence>
<evidence type="ECO:0000256" key="19">
    <source>
        <dbReference type="ARBA" id="ARBA00023264"/>
    </source>
</evidence>
<keyword evidence="17 24" id="KW-0472">Membrane</keyword>
<keyword evidence="8 24" id="KW-0808">Transferase</keyword>
<feature type="binding site" evidence="22">
    <location>
        <position position="26"/>
    </location>
    <ligand>
        <name>ATP</name>
        <dbReference type="ChEBI" id="CHEBI:30616"/>
    </ligand>
</feature>
<dbReference type="CDD" id="cd14264">
    <property type="entry name" value="DAGK_IM"/>
    <property type="match status" value="1"/>
</dbReference>
<feature type="transmembrane region" description="Helical" evidence="24">
    <location>
        <begin position="98"/>
        <end position="118"/>
    </location>
</feature>
<evidence type="ECO:0000256" key="15">
    <source>
        <dbReference type="ARBA" id="ARBA00022989"/>
    </source>
</evidence>
<name>A0A7W9FJ87_9HYPH</name>
<evidence type="ECO:0000256" key="20">
    <source>
        <dbReference type="PIRSR" id="PIRSR600829-1"/>
    </source>
</evidence>
<evidence type="ECO:0000256" key="8">
    <source>
        <dbReference type="ARBA" id="ARBA00022679"/>
    </source>
</evidence>
<comment type="similarity">
    <text evidence="2 24">Belongs to the bacterial diacylglycerol kinase family.</text>
</comment>
<evidence type="ECO:0000256" key="22">
    <source>
        <dbReference type="PIRSR" id="PIRSR600829-3"/>
    </source>
</evidence>
<evidence type="ECO:0000256" key="7">
    <source>
        <dbReference type="ARBA" id="ARBA00022519"/>
    </source>
</evidence>
<evidence type="ECO:0000256" key="2">
    <source>
        <dbReference type="ARBA" id="ARBA00005967"/>
    </source>
</evidence>
<feature type="active site" description="Proton acceptor" evidence="20">
    <location>
        <position position="67"/>
    </location>
</feature>
<dbReference type="GO" id="GO:0004143">
    <property type="term" value="F:ATP-dependent diacylglycerol kinase activity"/>
    <property type="evidence" value="ECO:0007669"/>
    <property type="project" value="UniProtKB-EC"/>
</dbReference>
<comment type="cofactor">
    <cofactor evidence="23">
        <name>Mg(2+)</name>
        <dbReference type="ChEBI" id="CHEBI:18420"/>
    </cofactor>
    <text evidence="23">Mn(2+), Zn(2+), Cd(2+) and Co(2+) support activity to lesser extents.</text>
</comment>
<evidence type="ECO:0000256" key="14">
    <source>
        <dbReference type="ARBA" id="ARBA00022842"/>
    </source>
</evidence>
<dbReference type="PROSITE" id="PS01069">
    <property type="entry name" value="DAGK_PROKAR"/>
    <property type="match status" value="1"/>
</dbReference>
<keyword evidence="26" id="KW-1185">Reference proteome</keyword>
<proteinExistence type="inferred from homology"/>
<evidence type="ECO:0000256" key="9">
    <source>
        <dbReference type="ARBA" id="ARBA00022692"/>
    </source>
</evidence>
<comment type="catalytic activity">
    <reaction evidence="24">
        <text>a 1,2-diacyl-sn-glycerol + ATP = a 1,2-diacyl-sn-glycero-3-phosphate + ADP + H(+)</text>
        <dbReference type="Rhea" id="RHEA:10272"/>
        <dbReference type="ChEBI" id="CHEBI:15378"/>
        <dbReference type="ChEBI" id="CHEBI:17815"/>
        <dbReference type="ChEBI" id="CHEBI:30616"/>
        <dbReference type="ChEBI" id="CHEBI:58608"/>
        <dbReference type="ChEBI" id="CHEBI:456216"/>
        <dbReference type="EC" id="2.7.1.107"/>
    </reaction>
</comment>
<keyword evidence="5" id="KW-1003">Cell membrane</keyword>
<evidence type="ECO:0000313" key="26">
    <source>
        <dbReference type="Proteomes" id="UP000523821"/>
    </source>
</evidence>
<dbReference type="Pfam" id="PF01219">
    <property type="entry name" value="DAGK_prokar"/>
    <property type="match status" value="1"/>
</dbReference>
<dbReference type="EMBL" id="JACHOO010000001">
    <property type="protein sequence ID" value="MBB5751467.1"/>
    <property type="molecule type" value="Genomic_DNA"/>
</dbReference>
<sequence>MPSWISHFFAASRWSAAGVIYLFRSEIAARMELGALAAGLVWLVLIGAGWPWIAGFVVLSAFVLALEALNTAIEVLVDHLSPAYAEFARHAKDLGSAAVFFGLSGTAIYVIAVSVATLGR</sequence>
<dbReference type="PANTHER" id="PTHR34299:SF1">
    <property type="entry name" value="DIACYLGLYCEROL KINASE"/>
    <property type="match status" value="1"/>
</dbReference>
<dbReference type="GO" id="GO:0005524">
    <property type="term" value="F:ATP binding"/>
    <property type="evidence" value="ECO:0007669"/>
    <property type="project" value="UniProtKB-KW"/>
</dbReference>
<keyword evidence="6" id="KW-0444">Lipid biosynthesis</keyword>
<evidence type="ECO:0000256" key="6">
    <source>
        <dbReference type="ARBA" id="ARBA00022516"/>
    </source>
</evidence>
<evidence type="ECO:0000256" key="5">
    <source>
        <dbReference type="ARBA" id="ARBA00022475"/>
    </source>
</evidence>
<evidence type="ECO:0000256" key="24">
    <source>
        <dbReference type="RuleBase" id="RU363065"/>
    </source>
</evidence>
<feature type="binding site" evidence="21">
    <location>
        <position position="96"/>
    </location>
    <ligand>
        <name>substrate</name>
    </ligand>
</feature>
<evidence type="ECO:0000256" key="11">
    <source>
        <dbReference type="ARBA" id="ARBA00022741"/>
    </source>
</evidence>
<evidence type="ECO:0000256" key="16">
    <source>
        <dbReference type="ARBA" id="ARBA00023098"/>
    </source>
</evidence>
<keyword evidence="15 24" id="KW-1133">Transmembrane helix</keyword>
<evidence type="ECO:0000256" key="17">
    <source>
        <dbReference type="ARBA" id="ARBA00023136"/>
    </source>
</evidence>
<keyword evidence="19 24" id="KW-1208">Phospholipid metabolism</keyword>
<dbReference type="GO" id="GO:0005886">
    <property type="term" value="C:plasma membrane"/>
    <property type="evidence" value="ECO:0007669"/>
    <property type="project" value="UniProtKB-SubCell"/>
</dbReference>
<keyword evidence="9 24" id="KW-0812">Transmembrane</keyword>
<evidence type="ECO:0000256" key="4">
    <source>
        <dbReference type="ARBA" id="ARBA00017575"/>
    </source>
</evidence>